<comment type="caution">
    <text evidence="1">The sequence shown here is derived from an EMBL/GenBank/DDBJ whole genome shotgun (WGS) entry which is preliminary data.</text>
</comment>
<accession>A0A4C1Z3N0</accession>
<sequence length="123" mass="13785">MFEASRFKYNRKVISGRYKVFSDKQPLITGNRRGGVPVGRIRALITRLPLDCAARGRPIIVEWERDARHSAGLSLVRRLRMCVIMGGAARGVSENAMQVKLGFRERRPHTESSMNVSQAGEAC</sequence>
<evidence type="ECO:0000313" key="1">
    <source>
        <dbReference type="EMBL" id="GBP83381.1"/>
    </source>
</evidence>
<organism evidence="1 2">
    <name type="scientific">Eumeta variegata</name>
    <name type="common">Bagworm moth</name>
    <name type="synonym">Eumeta japonica</name>
    <dbReference type="NCBI Taxonomy" id="151549"/>
    <lineage>
        <taxon>Eukaryota</taxon>
        <taxon>Metazoa</taxon>
        <taxon>Ecdysozoa</taxon>
        <taxon>Arthropoda</taxon>
        <taxon>Hexapoda</taxon>
        <taxon>Insecta</taxon>
        <taxon>Pterygota</taxon>
        <taxon>Neoptera</taxon>
        <taxon>Endopterygota</taxon>
        <taxon>Lepidoptera</taxon>
        <taxon>Glossata</taxon>
        <taxon>Ditrysia</taxon>
        <taxon>Tineoidea</taxon>
        <taxon>Psychidae</taxon>
        <taxon>Oiketicinae</taxon>
        <taxon>Eumeta</taxon>
    </lineage>
</organism>
<reference evidence="1 2" key="1">
    <citation type="journal article" date="2019" name="Commun. Biol.">
        <title>The bagworm genome reveals a unique fibroin gene that provides high tensile strength.</title>
        <authorList>
            <person name="Kono N."/>
            <person name="Nakamura H."/>
            <person name="Ohtoshi R."/>
            <person name="Tomita M."/>
            <person name="Numata K."/>
            <person name="Arakawa K."/>
        </authorList>
    </citation>
    <scope>NUCLEOTIDE SEQUENCE [LARGE SCALE GENOMIC DNA]</scope>
</reference>
<gene>
    <name evidence="1" type="ORF">EVAR_91054_1</name>
</gene>
<keyword evidence="2" id="KW-1185">Reference proteome</keyword>
<evidence type="ECO:0000313" key="2">
    <source>
        <dbReference type="Proteomes" id="UP000299102"/>
    </source>
</evidence>
<proteinExistence type="predicted"/>
<name>A0A4C1Z3N0_EUMVA</name>
<dbReference type="EMBL" id="BGZK01001618">
    <property type="protein sequence ID" value="GBP83381.1"/>
    <property type="molecule type" value="Genomic_DNA"/>
</dbReference>
<dbReference type="OrthoDB" id="4966at2759"/>
<protein>
    <submittedName>
        <fullName evidence="1">Uncharacterized protein</fullName>
    </submittedName>
</protein>
<dbReference type="AlphaFoldDB" id="A0A4C1Z3N0"/>
<dbReference type="Proteomes" id="UP000299102">
    <property type="component" value="Unassembled WGS sequence"/>
</dbReference>